<proteinExistence type="predicted"/>
<gene>
    <name evidence="2" type="ORF">UW79_C0005G0040</name>
</gene>
<evidence type="ECO:0000313" key="3">
    <source>
        <dbReference type="Proteomes" id="UP000034032"/>
    </source>
</evidence>
<evidence type="ECO:0000256" key="1">
    <source>
        <dbReference type="SAM" id="Phobius"/>
    </source>
</evidence>
<accession>A0A0G1KG73</accession>
<organism evidence="2 3">
    <name type="scientific">Candidatus Yanofskybacteria bacterium GW2011_GWA2_44_9</name>
    <dbReference type="NCBI Taxonomy" id="1619025"/>
    <lineage>
        <taxon>Bacteria</taxon>
        <taxon>Candidatus Yanofskyibacteriota</taxon>
    </lineage>
</organism>
<keyword evidence="1" id="KW-0812">Transmembrane</keyword>
<sequence length="186" mass="21074">MNTNELANIFSNLGDVLYGTADYLGFAQIFNAAPSPDRIKPFSFLISAICFALLVYLIMRIRRLNSKRGSIVKSLPFTPARSGVAARWEEIVRHINSVKEAEWKFAVIEADKLIDEILKAAGYPGETMGERLVNIDKVRLQSLDGLWEAHKLRNLIVHDTKYFARYAEAKRAINLYEDSLKELGIL</sequence>
<comment type="caution">
    <text evidence="2">The sequence shown here is derived from an EMBL/GenBank/DDBJ whole genome shotgun (WGS) entry which is preliminary data.</text>
</comment>
<keyword evidence="1" id="KW-1133">Transmembrane helix</keyword>
<name>A0A0G1KG73_9BACT</name>
<dbReference type="EMBL" id="LCJR01000005">
    <property type="protein sequence ID" value="KKT82515.1"/>
    <property type="molecule type" value="Genomic_DNA"/>
</dbReference>
<keyword evidence="1" id="KW-0472">Membrane</keyword>
<protein>
    <submittedName>
        <fullName evidence="2">Uncharacterized protein</fullName>
    </submittedName>
</protein>
<dbReference type="AlphaFoldDB" id="A0A0G1KG73"/>
<reference evidence="2 3" key="1">
    <citation type="journal article" date="2015" name="Nature">
        <title>rRNA introns, odd ribosomes, and small enigmatic genomes across a large radiation of phyla.</title>
        <authorList>
            <person name="Brown C.T."/>
            <person name="Hug L.A."/>
            <person name="Thomas B.C."/>
            <person name="Sharon I."/>
            <person name="Castelle C.J."/>
            <person name="Singh A."/>
            <person name="Wilkins M.J."/>
            <person name="Williams K.H."/>
            <person name="Banfield J.F."/>
        </authorList>
    </citation>
    <scope>NUCLEOTIDE SEQUENCE [LARGE SCALE GENOMIC DNA]</scope>
</reference>
<feature type="transmembrane region" description="Helical" evidence="1">
    <location>
        <begin position="42"/>
        <end position="59"/>
    </location>
</feature>
<dbReference type="Proteomes" id="UP000034032">
    <property type="component" value="Unassembled WGS sequence"/>
</dbReference>
<evidence type="ECO:0000313" key="2">
    <source>
        <dbReference type="EMBL" id="KKT82515.1"/>
    </source>
</evidence>